<sequence>MNKEANLLLYQIFHLNLAYSSIPEKDLPTVIKDCYWPLLNLIEDLDVKIGIEASGYTLEKIKEIDPSWIRELKSLIKTKNCEFIGSGYAQIIGPLVPAKVNEQNLSIGNKVYKDILEIKPEIAYINEQVYSQGLMNHYLNAGYKALVVEWNNISLFHLDWEKDWQYYPQYAVDQQNKSVPIIWNNSITFQKFQRYVHREFSLEEYLAYLKLQIGKTPRFFPIYGSDAEVFDFRPGRYDQEAVLRKGKEWERIKTLFKSLLEDPLFNFVLPSEVLKATKSKKSFNQLCLESPEQPISVKKQEKYNITRWALSGRDDVRINTECFKIYKFLMKIEADPKLLLIKNKYEEKYKINLWKELCFLWDSDFRTHIEEKKFQAFQKRLQRLFDITEKIFAKKNLSKKRENHQRSSLSKSKIRFSQSGKLLIFETKDLEIGLNKERGLAIDFLVFENLLKIPVIGTLPHGYFQNILLGDDFYSGNTIIEILGQSTITDSDRELSLSPETILYKSDSVQIKTEIKISVGIIKKTIIIYKKEPRIDLFYEFDFKNFSPVLFRSGIITFNPGAFDKETLFYSCFNGGKIPDMFSLSNSQPITTDPVSLSISARSALGNTNGILEVGDKDKSIILKTDMADLATLPMINFIPLKDSFFLRVLFSLGETDETSLLSKRGEGNFKCQFNLSIYPKIKNK</sequence>
<dbReference type="AlphaFoldDB" id="A0A2M6K9M6"/>
<dbReference type="PANTHER" id="PTHR36306:SF1">
    <property type="entry name" value="ALPHA-AMYLASE-RELATED"/>
    <property type="match status" value="1"/>
</dbReference>
<gene>
    <name evidence="4" type="ORF">COV49_01345</name>
</gene>
<evidence type="ECO:0000259" key="3">
    <source>
        <dbReference type="Pfam" id="PF03065"/>
    </source>
</evidence>
<dbReference type="GO" id="GO:0016787">
    <property type="term" value="F:hydrolase activity"/>
    <property type="evidence" value="ECO:0007669"/>
    <property type="project" value="UniProtKB-KW"/>
</dbReference>
<dbReference type="Pfam" id="PF03065">
    <property type="entry name" value="Glyco_hydro_57"/>
    <property type="match status" value="1"/>
</dbReference>
<dbReference type="Gene3D" id="3.20.110.20">
    <property type="match status" value="1"/>
</dbReference>
<proteinExistence type="inferred from homology"/>
<dbReference type="InterPro" id="IPR011330">
    <property type="entry name" value="Glyco_hydro/deAcase_b/a-brl"/>
</dbReference>
<dbReference type="Proteomes" id="UP000230869">
    <property type="component" value="Unassembled WGS sequence"/>
</dbReference>
<comment type="caution">
    <text evidence="4">The sequence shown here is derived from an EMBL/GenBank/DDBJ whole genome shotgun (WGS) entry which is preliminary data.</text>
</comment>
<reference evidence="4 5" key="1">
    <citation type="submission" date="2017-09" db="EMBL/GenBank/DDBJ databases">
        <title>Depth-based differentiation of microbial function through sediment-hosted aquifers and enrichment of novel symbionts in the deep terrestrial subsurface.</title>
        <authorList>
            <person name="Probst A.J."/>
            <person name="Ladd B."/>
            <person name="Jarett J.K."/>
            <person name="Geller-Mcgrath D.E."/>
            <person name="Sieber C.M."/>
            <person name="Emerson J.B."/>
            <person name="Anantharaman K."/>
            <person name="Thomas B.C."/>
            <person name="Malmstrom R."/>
            <person name="Stieglmeier M."/>
            <person name="Klingl A."/>
            <person name="Woyke T."/>
            <person name="Ryan C.M."/>
            <person name="Banfield J.F."/>
        </authorList>
    </citation>
    <scope>NUCLEOTIDE SEQUENCE [LARGE SCALE GENOMIC DNA]</scope>
    <source>
        <strain evidence="4">CG11_big_fil_rev_8_21_14_0_20_39_10</strain>
    </source>
</reference>
<evidence type="ECO:0000256" key="1">
    <source>
        <dbReference type="ARBA" id="ARBA00006821"/>
    </source>
</evidence>
<evidence type="ECO:0000313" key="4">
    <source>
        <dbReference type="EMBL" id="PIR13670.1"/>
    </source>
</evidence>
<keyword evidence="4" id="KW-0378">Hydrolase</keyword>
<keyword evidence="2" id="KW-0119">Carbohydrate metabolism</keyword>
<dbReference type="CDD" id="cd10794">
    <property type="entry name" value="GH57N_PfGalA_like"/>
    <property type="match status" value="1"/>
</dbReference>
<protein>
    <submittedName>
        <fullName evidence="4">Glycoside hydrolase family 57</fullName>
    </submittedName>
</protein>
<dbReference type="PANTHER" id="PTHR36306">
    <property type="entry name" value="ALPHA-AMYLASE-RELATED-RELATED"/>
    <property type="match status" value="1"/>
</dbReference>
<evidence type="ECO:0000313" key="5">
    <source>
        <dbReference type="Proteomes" id="UP000230869"/>
    </source>
</evidence>
<name>A0A2M6K9M6_9BACT</name>
<dbReference type="EMBL" id="PCWW01000024">
    <property type="protein sequence ID" value="PIR13670.1"/>
    <property type="molecule type" value="Genomic_DNA"/>
</dbReference>
<comment type="similarity">
    <text evidence="1">Belongs to the glycosyl hydrolase 57 family.</text>
</comment>
<feature type="domain" description="Glycoside hydrolase family 57 N-terminal" evidence="3">
    <location>
        <begin position="24"/>
        <end position="280"/>
    </location>
</feature>
<organism evidence="4 5">
    <name type="scientific">Candidatus Falkowbacteria bacterium CG11_big_fil_rev_8_21_14_0_20_39_10</name>
    <dbReference type="NCBI Taxonomy" id="1974570"/>
    <lineage>
        <taxon>Bacteria</taxon>
        <taxon>Candidatus Falkowiibacteriota</taxon>
    </lineage>
</organism>
<accession>A0A2M6K9M6</accession>
<dbReference type="InterPro" id="IPR004300">
    <property type="entry name" value="Glyco_hydro_57_N"/>
</dbReference>
<evidence type="ECO:0000256" key="2">
    <source>
        <dbReference type="ARBA" id="ARBA00023277"/>
    </source>
</evidence>
<dbReference type="GO" id="GO:0005975">
    <property type="term" value="P:carbohydrate metabolic process"/>
    <property type="evidence" value="ECO:0007669"/>
    <property type="project" value="InterPro"/>
</dbReference>
<dbReference type="InterPro" id="IPR052046">
    <property type="entry name" value="GH57_Enzymes"/>
</dbReference>
<dbReference type="SUPFAM" id="SSF88713">
    <property type="entry name" value="Glycoside hydrolase/deacetylase"/>
    <property type="match status" value="1"/>
</dbReference>